<dbReference type="SUPFAM" id="SSF52402">
    <property type="entry name" value="Adenine nucleotide alpha hydrolases-like"/>
    <property type="match status" value="1"/>
</dbReference>
<dbReference type="RefSeq" id="WP_311689744.1">
    <property type="nucleotide sequence ID" value="NZ_JAVRHL010000001.1"/>
</dbReference>
<dbReference type="Pfam" id="PF00582">
    <property type="entry name" value="Usp"/>
    <property type="match status" value="1"/>
</dbReference>
<evidence type="ECO:0000313" key="4">
    <source>
        <dbReference type="Proteomes" id="UP001265259"/>
    </source>
</evidence>
<accession>A0ABU3DE49</accession>
<sequence>MYQNILIPVAPDQGDVAHESLAVARELAGEGAKITAVSVVEQVPLYMSADVPAGLIDQTRADIAASLEEVLKDAPDVTRLVVSGHAPSTIVQMARDNAYDLIVIRSHRPGLQDFFLGSTAARVVRHAGTCVHVIR</sequence>
<dbReference type="Gene3D" id="3.40.50.620">
    <property type="entry name" value="HUPs"/>
    <property type="match status" value="1"/>
</dbReference>
<reference evidence="3 4" key="1">
    <citation type="submission" date="2023-09" db="EMBL/GenBank/DDBJ databases">
        <authorList>
            <person name="Rey-Velasco X."/>
        </authorList>
    </citation>
    <scope>NUCLEOTIDE SEQUENCE [LARGE SCALE GENOMIC DNA]</scope>
    <source>
        <strain evidence="3 4">F158</strain>
    </source>
</reference>
<comment type="similarity">
    <text evidence="1">Belongs to the universal stress protein A family.</text>
</comment>
<evidence type="ECO:0000259" key="2">
    <source>
        <dbReference type="Pfam" id="PF00582"/>
    </source>
</evidence>
<dbReference type="InterPro" id="IPR006016">
    <property type="entry name" value="UspA"/>
</dbReference>
<protein>
    <submittedName>
        <fullName evidence="3">Universal stress protein</fullName>
    </submittedName>
</protein>
<proteinExistence type="inferred from homology"/>
<dbReference type="PANTHER" id="PTHR46268">
    <property type="entry name" value="STRESS RESPONSE PROTEIN NHAX"/>
    <property type="match status" value="1"/>
</dbReference>
<dbReference type="CDD" id="cd00293">
    <property type="entry name" value="USP-like"/>
    <property type="match status" value="1"/>
</dbReference>
<name>A0ABU3DE49_9RHOB</name>
<dbReference type="Proteomes" id="UP001265259">
    <property type="component" value="Unassembled WGS sequence"/>
</dbReference>
<dbReference type="InterPro" id="IPR014729">
    <property type="entry name" value="Rossmann-like_a/b/a_fold"/>
</dbReference>
<organism evidence="3 4">
    <name type="scientific">Tropicimonas omnivorans</name>
    <dbReference type="NCBI Taxonomy" id="3075590"/>
    <lineage>
        <taxon>Bacteria</taxon>
        <taxon>Pseudomonadati</taxon>
        <taxon>Pseudomonadota</taxon>
        <taxon>Alphaproteobacteria</taxon>
        <taxon>Rhodobacterales</taxon>
        <taxon>Roseobacteraceae</taxon>
        <taxon>Tropicimonas</taxon>
    </lineage>
</organism>
<feature type="domain" description="UspA" evidence="2">
    <location>
        <begin position="1"/>
        <end position="135"/>
    </location>
</feature>
<evidence type="ECO:0000313" key="3">
    <source>
        <dbReference type="EMBL" id="MDT0681997.1"/>
    </source>
</evidence>
<comment type="caution">
    <text evidence="3">The sequence shown here is derived from an EMBL/GenBank/DDBJ whole genome shotgun (WGS) entry which is preliminary data.</text>
</comment>
<evidence type="ECO:0000256" key="1">
    <source>
        <dbReference type="ARBA" id="ARBA00008791"/>
    </source>
</evidence>
<dbReference type="PANTHER" id="PTHR46268:SF6">
    <property type="entry name" value="UNIVERSAL STRESS PROTEIN UP12"/>
    <property type="match status" value="1"/>
</dbReference>
<keyword evidence="4" id="KW-1185">Reference proteome</keyword>
<dbReference type="EMBL" id="JAVRHL010000001">
    <property type="protein sequence ID" value="MDT0681997.1"/>
    <property type="molecule type" value="Genomic_DNA"/>
</dbReference>
<gene>
    <name evidence="3" type="ORF">RM543_04805</name>
</gene>